<gene>
    <name evidence="2" type="ORF">JI751_04320</name>
</gene>
<comment type="caution">
    <text evidence="2">The sequence shown here is derived from an EMBL/GenBank/DDBJ whole genome shotgun (WGS) entry which is preliminary data.</text>
</comment>
<dbReference type="RefSeq" id="WP_201933759.1">
    <property type="nucleotide sequence ID" value="NZ_JAERSG010000001.1"/>
</dbReference>
<protein>
    <submittedName>
        <fullName evidence="2">Uncharacterized protein</fullName>
    </submittedName>
</protein>
<name>A0ABS1L8G3_9ACTN</name>
<dbReference type="EMBL" id="JAERSG010000001">
    <property type="protein sequence ID" value="MBL0746826.1"/>
    <property type="molecule type" value="Genomic_DNA"/>
</dbReference>
<reference evidence="2 3" key="1">
    <citation type="submission" date="2021-01" db="EMBL/GenBank/DDBJ databases">
        <title>Genome seq and assembly of Nocardiodes sp. G10.</title>
        <authorList>
            <person name="Chhetri G."/>
        </authorList>
    </citation>
    <scope>NUCLEOTIDE SEQUENCE [LARGE SCALE GENOMIC DNA]</scope>
    <source>
        <strain evidence="2 3">G10</strain>
    </source>
</reference>
<proteinExistence type="predicted"/>
<evidence type="ECO:0000256" key="1">
    <source>
        <dbReference type="SAM" id="MobiDB-lite"/>
    </source>
</evidence>
<accession>A0ABS1L8G3</accession>
<feature type="region of interest" description="Disordered" evidence="1">
    <location>
        <begin position="1"/>
        <end position="34"/>
    </location>
</feature>
<dbReference type="Proteomes" id="UP000636918">
    <property type="component" value="Unassembled WGS sequence"/>
</dbReference>
<keyword evidence="3" id="KW-1185">Reference proteome</keyword>
<sequence length="167" mass="17261">MLRGTGGTRDPGARVEPRAVTCPDGLTTTGTNPDGADAGLLREEPGSSALATVPLIPGQVSAIDVCAYTGQGDSRTFVEQWRSQSVVNILAAATTGYRDGMADCEPRPGATSYVVVLQDFTGTARTFTLDAAACGAMSAAIGTPPEETYLGLATPELVRLVRDSRTP</sequence>
<organism evidence="2 3">
    <name type="scientific">Nocardioides baculatus</name>
    <dbReference type="NCBI Taxonomy" id="2801337"/>
    <lineage>
        <taxon>Bacteria</taxon>
        <taxon>Bacillati</taxon>
        <taxon>Actinomycetota</taxon>
        <taxon>Actinomycetes</taxon>
        <taxon>Propionibacteriales</taxon>
        <taxon>Nocardioidaceae</taxon>
        <taxon>Nocardioides</taxon>
    </lineage>
</organism>
<evidence type="ECO:0000313" key="3">
    <source>
        <dbReference type="Proteomes" id="UP000636918"/>
    </source>
</evidence>
<evidence type="ECO:0000313" key="2">
    <source>
        <dbReference type="EMBL" id="MBL0746826.1"/>
    </source>
</evidence>